<feature type="chain" id="PRO_5008392121" evidence="1">
    <location>
        <begin position="20"/>
        <end position="119"/>
    </location>
</feature>
<proteinExistence type="predicted"/>
<dbReference type="RefSeq" id="WP_068762266.1">
    <property type="nucleotide sequence ID" value="NZ_LXIE01000023.1"/>
</dbReference>
<reference evidence="2 3" key="1">
    <citation type="submission" date="2016-05" db="EMBL/GenBank/DDBJ databases">
        <title>Genome sequencing of Vitellibacter soesokkakensis RSSK-12.</title>
        <authorList>
            <person name="Thevarajoo S."/>
            <person name="Selvaratnam C."/>
            <person name="Goh K.M."/>
            <person name="Chan K.-G."/>
            <person name="Chong C.S."/>
        </authorList>
    </citation>
    <scope>NUCLEOTIDE SEQUENCE [LARGE SCALE GENOMIC DNA]</scope>
    <source>
        <strain evidence="2 3">RSSK-12</strain>
    </source>
</reference>
<dbReference type="Proteomes" id="UP000077552">
    <property type="component" value="Unassembled WGS sequence"/>
</dbReference>
<dbReference type="EMBL" id="LXIE01000023">
    <property type="protein sequence ID" value="OAD91177.1"/>
    <property type="molecule type" value="Genomic_DNA"/>
</dbReference>
<dbReference type="Gene3D" id="3.90.930.1">
    <property type="match status" value="1"/>
</dbReference>
<evidence type="ECO:0000313" key="3">
    <source>
        <dbReference type="Proteomes" id="UP000077552"/>
    </source>
</evidence>
<feature type="signal peptide" evidence="1">
    <location>
        <begin position="1"/>
        <end position="19"/>
    </location>
</feature>
<dbReference type="SUPFAM" id="SSF82185">
    <property type="entry name" value="Histone H3 K4-specific methyltransferase SET7/9 N-terminal domain"/>
    <property type="match status" value="1"/>
</dbReference>
<comment type="caution">
    <text evidence="2">The sequence shown here is derived from an EMBL/GenBank/DDBJ whole genome shotgun (WGS) entry which is preliminary data.</text>
</comment>
<keyword evidence="2" id="KW-0808">Transferase</keyword>
<protein>
    <submittedName>
        <fullName evidence="2">Nicotinic acid mononucleotide adenyltransferase</fullName>
    </submittedName>
</protein>
<organism evidence="2 3">
    <name type="scientific">Aequorivita soesokkakensis</name>
    <dbReference type="NCBI Taxonomy" id="1385699"/>
    <lineage>
        <taxon>Bacteria</taxon>
        <taxon>Pseudomonadati</taxon>
        <taxon>Bacteroidota</taxon>
        <taxon>Flavobacteriia</taxon>
        <taxon>Flavobacteriales</taxon>
        <taxon>Flavobacteriaceae</taxon>
        <taxon>Aequorivita</taxon>
    </lineage>
</organism>
<accession>A0A1A9LDM7</accession>
<name>A0A1A9LDM7_9FLAO</name>
<sequence>MKNILALLAIVLITSVALAQDTKKNTYFLDGDVIEATIYHDNGMVAQTGYYTKENKLTGEWVSYDTNGNKTAVAEYNDGEKVGTWYFFTDKNIKEVSYMDARVAKVVTWKSSDTQLVVN</sequence>
<keyword evidence="3" id="KW-1185">Reference proteome</keyword>
<evidence type="ECO:0000313" key="2">
    <source>
        <dbReference type="EMBL" id="OAD91177.1"/>
    </source>
</evidence>
<keyword evidence="1" id="KW-0732">Signal</keyword>
<dbReference type="OrthoDB" id="1467310at2"/>
<dbReference type="GO" id="GO:0016740">
    <property type="term" value="F:transferase activity"/>
    <property type="evidence" value="ECO:0007669"/>
    <property type="project" value="UniProtKB-KW"/>
</dbReference>
<evidence type="ECO:0000256" key="1">
    <source>
        <dbReference type="SAM" id="SignalP"/>
    </source>
</evidence>
<dbReference type="AlphaFoldDB" id="A0A1A9LDM7"/>
<gene>
    <name evidence="2" type="ORF">A7A78_05025</name>
</gene>
<dbReference type="STRING" id="1385699.A7A78_05025"/>